<accession>A0A0L0STB0</accession>
<dbReference type="GO" id="GO:0005929">
    <property type="term" value="C:cilium"/>
    <property type="evidence" value="ECO:0007669"/>
    <property type="project" value="TreeGrafter"/>
</dbReference>
<dbReference type="Gene3D" id="2.60.40.10">
    <property type="entry name" value="Immunoglobulins"/>
    <property type="match status" value="1"/>
</dbReference>
<protein>
    <submittedName>
        <fullName evidence="1">Uncharacterized protein</fullName>
    </submittedName>
</protein>
<evidence type="ECO:0000313" key="1">
    <source>
        <dbReference type="EMBL" id="KNE65574.1"/>
    </source>
</evidence>
<dbReference type="PANTHER" id="PTHR46348:SF1">
    <property type="entry name" value="DELETED IN LUNG AND ESOPHAGEAL CANCER PROTEIN 1"/>
    <property type="match status" value="1"/>
</dbReference>
<gene>
    <name evidence="1" type="ORF">AMAG_19183</name>
</gene>
<reference evidence="2" key="2">
    <citation type="submission" date="2009-11" db="EMBL/GenBank/DDBJ databases">
        <title>The Genome Sequence of Allomyces macrogynus strain ATCC 38327.</title>
        <authorList>
            <consortium name="The Broad Institute Genome Sequencing Platform"/>
            <person name="Russ C."/>
            <person name="Cuomo C."/>
            <person name="Shea T."/>
            <person name="Young S.K."/>
            <person name="Zeng Q."/>
            <person name="Koehrsen M."/>
            <person name="Haas B."/>
            <person name="Borodovsky M."/>
            <person name="Guigo R."/>
            <person name="Alvarado L."/>
            <person name="Berlin A."/>
            <person name="Borenstein D."/>
            <person name="Chen Z."/>
            <person name="Engels R."/>
            <person name="Freedman E."/>
            <person name="Gellesch M."/>
            <person name="Goldberg J."/>
            <person name="Griggs A."/>
            <person name="Gujja S."/>
            <person name="Heiman D."/>
            <person name="Hepburn T."/>
            <person name="Howarth C."/>
            <person name="Jen D."/>
            <person name="Larson L."/>
            <person name="Lewis B."/>
            <person name="Mehta T."/>
            <person name="Park D."/>
            <person name="Pearson M."/>
            <person name="Roberts A."/>
            <person name="Saif S."/>
            <person name="Shenoy N."/>
            <person name="Sisk P."/>
            <person name="Stolte C."/>
            <person name="Sykes S."/>
            <person name="Walk T."/>
            <person name="White J."/>
            <person name="Yandava C."/>
            <person name="Burger G."/>
            <person name="Gray M.W."/>
            <person name="Holland P.W.H."/>
            <person name="King N."/>
            <person name="Lang F.B.F."/>
            <person name="Roger A.J."/>
            <person name="Ruiz-Trillo I."/>
            <person name="Lander E."/>
            <person name="Nusbaum C."/>
        </authorList>
    </citation>
    <scope>NUCLEOTIDE SEQUENCE [LARGE SCALE GENOMIC DNA]</scope>
    <source>
        <strain evidence="2">ATCC 38327</strain>
    </source>
</reference>
<dbReference type="GO" id="GO:0015631">
    <property type="term" value="F:tubulin binding"/>
    <property type="evidence" value="ECO:0007669"/>
    <property type="project" value="TreeGrafter"/>
</dbReference>
<dbReference type="PANTHER" id="PTHR46348">
    <property type="entry name" value="DELETED IN LUNG AND ESOPHAGEAL CANCER PROTEIN 1"/>
    <property type="match status" value="1"/>
</dbReference>
<evidence type="ECO:0000313" key="2">
    <source>
        <dbReference type="Proteomes" id="UP000054350"/>
    </source>
</evidence>
<dbReference type="Proteomes" id="UP000054350">
    <property type="component" value="Unassembled WGS sequence"/>
</dbReference>
<reference evidence="1 2" key="1">
    <citation type="submission" date="2009-11" db="EMBL/GenBank/DDBJ databases">
        <title>Annotation of Allomyces macrogynus ATCC 38327.</title>
        <authorList>
            <consortium name="The Broad Institute Genome Sequencing Platform"/>
            <person name="Russ C."/>
            <person name="Cuomo C."/>
            <person name="Burger G."/>
            <person name="Gray M.W."/>
            <person name="Holland P.W.H."/>
            <person name="King N."/>
            <person name="Lang F.B.F."/>
            <person name="Roger A.J."/>
            <person name="Ruiz-Trillo I."/>
            <person name="Young S.K."/>
            <person name="Zeng Q."/>
            <person name="Gargeya S."/>
            <person name="Fitzgerald M."/>
            <person name="Haas B."/>
            <person name="Abouelleil A."/>
            <person name="Alvarado L."/>
            <person name="Arachchi H.M."/>
            <person name="Berlin A."/>
            <person name="Chapman S.B."/>
            <person name="Gearin G."/>
            <person name="Goldberg J."/>
            <person name="Griggs A."/>
            <person name="Gujja S."/>
            <person name="Hansen M."/>
            <person name="Heiman D."/>
            <person name="Howarth C."/>
            <person name="Larimer J."/>
            <person name="Lui A."/>
            <person name="MacDonald P.J.P."/>
            <person name="McCowen C."/>
            <person name="Montmayeur A."/>
            <person name="Murphy C."/>
            <person name="Neiman D."/>
            <person name="Pearson M."/>
            <person name="Priest M."/>
            <person name="Roberts A."/>
            <person name="Saif S."/>
            <person name="Shea T."/>
            <person name="Sisk P."/>
            <person name="Stolte C."/>
            <person name="Sykes S."/>
            <person name="Wortman J."/>
            <person name="Nusbaum C."/>
            <person name="Birren B."/>
        </authorList>
    </citation>
    <scope>NUCLEOTIDE SEQUENCE [LARGE SCALE GENOMIC DNA]</scope>
    <source>
        <strain evidence="1 2">ATCC 38327</strain>
    </source>
</reference>
<dbReference type="EMBL" id="GG745348">
    <property type="protein sequence ID" value="KNE65574.1"/>
    <property type="molecule type" value="Genomic_DNA"/>
</dbReference>
<dbReference type="VEuPathDB" id="FungiDB:AMAG_19183"/>
<proteinExistence type="predicted"/>
<dbReference type="InterPro" id="IPR013783">
    <property type="entry name" value="Ig-like_fold"/>
</dbReference>
<sequence>MPTKCKDRDAMQCTDLDPISTMLALDVPNRPSLAPLASITLHAVPRAFDLGITPCAIHVPGILSLSARYTSRVRVANRSVAAVQLVWTSENVPDQVMVWSVDWDEVARVDPGMEVELDVVGRARWPGVLDRTANAALVCAAYARGGIGEDEDGGATPVWTARLPVTAAVGDLAAHPVITVEPAALELDAVPLGEAAVASLTVTNTHANRAIAWHLVASREVGYVLALDPPRGVLPPGATAHVRATLVPLRAGCARGQVQCCVAPWIGTRDTTGDADEDDGKRVAVVALAVPFSAVCDVPALDVGVISAADKDDDEAAIWAAAAGAASVNVPRVFAGAPPITACTIALRNTTLVPAEFRIRVASDLDEDTEITVGAPSGWVPAGVVALVAISVAAARIGARVSADLVVTCPRSTRAMVRLTGARAPAAELVCDAASTGVDFGDLAVLDPAEMIVRLRNPANAPVAFELAVAASNGIHLWDHL</sequence>
<keyword evidence="2" id="KW-1185">Reference proteome</keyword>
<dbReference type="AlphaFoldDB" id="A0A0L0STB0"/>
<dbReference type="GO" id="GO:0005737">
    <property type="term" value="C:cytoplasm"/>
    <property type="evidence" value="ECO:0007669"/>
    <property type="project" value="TreeGrafter"/>
</dbReference>
<name>A0A0L0STB0_ALLM3</name>
<organism evidence="1 2">
    <name type="scientific">Allomyces macrogynus (strain ATCC 38327)</name>
    <name type="common">Allomyces javanicus var. macrogynus</name>
    <dbReference type="NCBI Taxonomy" id="578462"/>
    <lineage>
        <taxon>Eukaryota</taxon>
        <taxon>Fungi</taxon>
        <taxon>Fungi incertae sedis</taxon>
        <taxon>Blastocladiomycota</taxon>
        <taxon>Blastocladiomycetes</taxon>
        <taxon>Blastocladiales</taxon>
        <taxon>Blastocladiaceae</taxon>
        <taxon>Allomyces</taxon>
    </lineage>
</organism>
<dbReference type="InterPro" id="IPR033304">
    <property type="entry name" value="DLEC1"/>
</dbReference>